<proteinExistence type="predicted"/>
<feature type="compositionally biased region" description="Low complexity" evidence="1">
    <location>
        <begin position="859"/>
        <end position="869"/>
    </location>
</feature>
<name>A0AAE0KD23_9PEZI</name>
<feature type="compositionally biased region" description="Low complexity" evidence="1">
    <location>
        <begin position="876"/>
        <end position="894"/>
    </location>
</feature>
<sequence>MRLMYLVYKYRNKIAGAVIDTFSAEEEMETSVDHNTSVVSEPMSLTDKLSLWERNEGYTEAPDNVPWGDSTEVDEPDDFLELQEYRDVLLRSPAFSWLLNSALNESNLEIPDDNPKHGASLHPQKSIRDTIFLCFKTEATVLRRGTPPPTQSMVFRACWPEEFLSREYTLPPYEALDRVLVLTGTTKQPWATTCKQYIETVWPDFGPSVLDILRLLLKGENACESELFDGTCLRARVVGAAHDFDPGTGESTREPFGDKSNLEIAVKGSAYTIAEVGEILGWINTALGASRADGTIDCHSPFCKLQIAAPFTEASESPWGAMLVMELSSVISVGRIEEVSTLPGQCWTGLFGSPTLVQGYRIPRRDEPGTGMEVPLIILAQLVNTRKISIFGGRILIKGYSAILVPTRKSDGFVFWHLVSNDSADGGHISYSDLRVMDLLRVYPESLTMSDLETSRHILGWCGDVNNRTGTREANYKINWSGLRNPQPGCAFEKVSIVGGMFITGGVSCVLGKKDKAVNIRGRDDYIMRLKWISKKFVVLYDVLDRRAWMVDGVSALLHLVRGSLSHDKDDHFKSLSLYDERLLQEAPGSGAGKAASIFVLANESNISLPLVISKTHSNYTFRDRVESICDALEQMIAHQADVSTQDGVGFKIQKTIRRQLEGFDFMDIATDEDPIWPRVTTLRATGRGWVDFTRKIHAITLFGSGFGDLFHPSPTATQAQCIGCQLNVEVPKGEDFLAVCVSELRDILERRGTKTTALWRLVDDIYWHAPDKTFEPCNCKKSPPNKHDRVQVLLPSSFPKLLGRNLKIPVGVDENRRGALLFGHNRRFPLLWRDDGNPVEGEPVQEEIDELETSFHDSGIGTSLVSSSLGGGQNGESSTSSGDSPPDGPGEPSTKTRKDDGAQDPENKRRRRLGQTVDMLLSRFG</sequence>
<gene>
    <name evidence="2" type="ORF">B0T24DRAFT_577334</name>
</gene>
<evidence type="ECO:0000313" key="3">
    <source>
        <dbReference type="Proteomes" id="UP001287356"/>
    </source>
</evidence>
<reference evidence="2" key="2">
    <citation type="submission" date="2023-06" db="EMBL/GenBank/DDBJ databases">
        <authorList>
            <consortium name="Lawrence Berkeley National Laboratory"/>
            <person name="Haridas S."/>
            <person name="Hensen N."/>
            <person name="Bonometti L."/>
            <person name="Westerberg I."/>
            <person name="Brannstrom I.O."/>
            <person name="Guillou S."/>
            <person name="Cros-Aarteil S."/>
            <person name="Calhoun S."/>
            <person name="Kuo A."/>
            <person name="Mondo S."/>
            <person name="Pangilinan J."/>
            <person name="Riley R."/>
            <person name="Labutti K."/>
            <person name="Andreopoulos B."/>
            <person name="Lipzen A."/>
            <person name="Chen C."/>
            <person name="Yanf M."/>
            <person name="Daum C."/>
            <person name="Ng V."/>
            <person name="Clum A."/>
            <person name="Steindorff A."/>
            <person name="Ohm R."/>
            <person name="Martin F."/>
            <person name="Silar P."/>
            <person name="Natvig D."/>
            <person name="Lalanne C."/>
            <person name="Gautier V."/>
            <person name="Ament-Velasquez S.L."/>
            <person name="Kruys A."/>
            <person name="Hutchinson M.I."/>
            <person name="Powell A.J."/>
            <person name="Barry K."/>
            <person name="Miller A.N."/>
            <person name="Grigoriev I.V."/>
            <person name="Debuchy R."/>
            <person name="Gladieux P."/>
            <person name="Thoren M.H."/>
            <person name="Johannesson H."/>
        </authorList>
    </citation>
    <scope>NUCLEOTIDE SEQUENCE</scope>
    <source>
        <strain evidence="2">CBS 958.72</strain>
    </source>
</reference>
<reference evidence="2" key="1">
    <citation type="journal article" date="2023" name="Mol. Phylogenet. Evol.">
        <title>Genome-scale phylogeny and comparative genomics of the fungal order Sordariales.</title>
        <authorList>
            <person name="Hensen N."/>
            <person name="Bonometti L."/>
            <person name="Westerberg I."/>
            <person name="Brannstrom I.O."/>
            <person name="Guillou S."/>
            <person name="Cros-Aarteil S."/>
            <person name="Calhoun S."/>
            <person name="Haridas S."/>
            <person name="Kuo A."/>
            <person name="Mondo S."/>
            <person name="Pangilinan J."/>
            <person name="Riley R."/>
            <person name="LaButti K."/>
            <person name="Andreopoulos B."/>
            <person name="Lipzen A."/>
            <person name="Chen C."/>
            <person name="Yan M."/>
            <person name="Daum C."/>
            <person name="Ng V."/>
            <person name="Clum A."/>
            <person name="Steindorff A."/>
            <person name="Ohm R.A."/>
            <person name="Martin F."/>
            <person name="Silar P."/>
            <person name="Natvig D.O."/>
            <person name="Lalanne C."/>
            <person name="Gautier V."/>
            <person name="Ament-Velasquez S.L."/>
            <person name="Kruys A."/>
            <person name="Hutchinson M.I."/>
            <person name="Powell A.J."/>
            <person name="Barry K."/>
            <person name="Miller A.N."/>
            <person name="Grigoriev I.V."/>
            <person name="Debuchy R."/>
            <person name="Gladieux P."/>
            <person name="Hiltunen Thoren M."/>
            <person name="Johannesson H."/>
        </authorList>
    </citation>
    <scope>NUCLEOTIDE SEQUENCE</scope>
    <source>
        <strain evidence="2">CBS 958.72</strain>
    </source>
</reference>
<evidence type="ECO:0008006" key="4">
    <source>
        <dbReference type="Google" id="ProtNLM"/>
    </source>
</evidence>
<comment type="caution">
    <text evidence="2">The sequence shown here is derived from an EMBL/GenBank/DDBJ whole genome shotgun (WGS) entry which is preliminary data.</text>
</comment>
<accession>A0AAE0KD23</accession>
<dbReference type="Proteomes" id="UP001287356">
    <property type="component" value="Unassembled WGS sequence"/>
</dbReference>
<evidence type="ECO:0000313" key="2">
    <source>
        <dbReference type="EMBL" id="KAK3374364.1"/>
    </source>
</evidence>
<evidence type="ECO:0000256" key="1">
    <source>
        <dbReference type="SAM" id="MobiDB-lite"/>
    </source>
</evidence>
<feature type="region of interest" description="Disordered" evidence="1">
    <location>
        <begin position="858"/>
        <end position="926"/>
    </location>
</feature>
<protein>
    <recommendedName>
        <fullName evidence="4">Pfs domain protein</fullName>
    </recommendedName>
</protein>
<feature type="compositionally biased region" description="Basic and acidic residues" evidence="1">
    <location>
        <begin position="895"/>
        <end position="908"/>
    </location>
</feature>
<keyword evidence="3" id="KW-1185">Reference proteome</keyword>
<organism evidence="2 3">
    <name type="scientific">Lasiosphaeria ovina</name>
    <dbReference type="NCBI Taxonomy" id="92902"/>
    <lineage>
        <taxon>Eukaryota</taxon>
        <taxon>Fungi</taxon>
        <taxon>Dikarya</taxon>
        <taxon>Ascomycota</taxon>
        <taxon>Pezizomycotina</taxon>
        <taxon>Sordariomycetes</taxon>
        <taxon>Sordariomycetidae</taxon>
        <taxon>Sordariales</taxon>
        <taxon>Lasiosphaeriaceae</taxon>
        <taxon>Lasiosphaeria</taxon>
    </lineage>
</organism>
<dbReference type="EMBL" id="JAULSN010000004">
    <property type="protein sequence ID" value="KAK3374364.1"/>
    <property type="molecule type" value="Genomic_DNA"/>
</dbReference>
<dbReference type="AlphaFoldDB" id="A0AAE0KD23"/>